<evidence type="ECO:0000313" key="2">
    <source>
        <dbReference type="Proteomes" id="UP000192132"/>
    </source>
</evidence>
<name>A0A1S8CTJ7_9GAMM</name>
<reference evidence="1 2" key="1">
    <citation type="submission" date="2016-10" db="EMBL/GenBank/DDBJ databases">
        <title>Draft Genome sequence of Alkanindiges sp. strain H1.</title>
        <authorList>
            <person name="Subhash Y."/>
            <person name="Lee S."/>
        </authorList>
    </citation>
    <scope>NUCLEOTIDE SEQUENCE [LARGE SCALE GENOMIC DNA]</scope>
    <source>
        <strain evidence="1 2">H1</strain>
    </source>
</reference>
<gene>
    <name evidence="1" type="ORF">BKE30_08115</name>
</gene>
<comment type="caution">
    <text evidence="1">The sequence shown here is derived from an EMBL/GenBank/DDBJ whole genome shotgun (WGS) entry which is preliminary data.</text>
</comment>
<dbReference type="AlphaFoldDB" id="A0A1S8CTJ7"/>
<evidence type="ECO:0000313" key="1">
    <source>
        <dbReference type="EMBL" id="ONG39753.1"/>
    </source>
</evidence>
<proteinExistence type="predicted"/>
<dbReference type="RefSeq" id="WP_076878116.1">
    <property type="nucleotide sequence ID" value="NZ_MLCN01000022.1"/>
</dbReference>
<sequence length="375" mass="40617">MMPALSICVSLPVPDFTQIAEQLGEQYQAIVADVTNQITNAKTLIIQKEQQLEAKIHELSTETYQAIKAQIQGFKDQISAIKSFVTGLTVPGIIGLADPIFDDIRNISMELAQIAQYLQTMSLTTTLMAMIKPMVGVIGGMLESLLPKIPVLNINVLDLLTMSPAELKAIIKAQYQQGRDALLAAFSAFLPIPLYPGLDIPSFEINAIIKAIYSYCINGLITLCTSLINQVLNKLKLSATLVLSVLPNLSQLQAMLKQMAGQLVDKLADEFANELDAINAVLQQGISINQLFSMINFPGLGSFHLPDPLFAGLSSTAIELAEAIQIYMANMMAAIIQQLADFVQSALSMLGITFPEICISIPIGIPVIAIPDFPL</sequence>
<dbReference type="OrthoDB" id="9839412at2"/>
<keyword evidence="2" id="KW-1185">Reference proteome</keyword>
<dbReference type="STRING" id="1907941.BKE30_08115"/>
<accession>A0A1S8CTJ7</accession>
<dbReference type="EMBL" id="MLCN01000022">
    <property type="protein sequence ID" value="ONG39753.1"/>
    <property type="molecule type" value="Genomic_DNA"/>
</dbReference>
<protein>
    <submittedName>
        <fullName evidence="1">Uncharacterized protein</fullName>
    </submittedName>
</protein>
<organism evidence="1 2">
    <name type="scientific">Alkanindiges hydrocarboniclasticus</name>
    <dbReference type="NCBI Taxonomy" id="1907941"/>
    <lineage>
        <taxon>Bacteria</taxon>
        <taxon>Pseudomonadati</taxon>
        <taxon>Pseudomonadota</taxon>
        <taxon>Gammaproteobacteria</taxon>
        <taxon>Moraxellales</taxon>
        <taxon>Moraxellaceae</taxon>
        <taxon>Alkanindiges</taxon>
    </lineage>
</organism>
<dbReference type="Proteomes" id="UP000192132">
    <property type="component" value="Unassembled WGS sequence"/>
</dbReference>